<dbReference type="Proteomes" id="UP001230188">
    <property type="component" value="Unassembled WGS sequence"/>
</dbReference>
<dbReference type="InterPro" id="IPR036291">
    <property type="entry name" value="NAD(P)-bd_dom_sf"/>
</dbReference>
<organism evidence="2 3">
    <name type="scientific">Chrysophaeum taylorii</name>
    <dbReference type="NCBI Taxonomy" id="2483200"/>
    <lineage>
        <taxon>Eukaryota</taxon>
        <taxon>Sar</taxon>
        <taxon>Stramenopiles</taxon>
        <taxon>Ochrophyta</taxon>
        <taxon>Pelagophyceae</taxon>
        <taxon>Pelagomonadales</taxon>
        <taxon>Pelagomonadaceae</taxon>
        <taxon>Chrysophaeum</taxon>
    </lineage>
</organism>
<comment type="caution">
    <text evidence="2">The sequence shown here is derived from an EMBL/GenBank/DDBJ whole genome shotgun (WGS) entry which is preliminary data.</text>
</comment>
<keyword evidence="3" id="KW-1185">Reference proteome</keyword>
<evidence type="ECO:0000313" key="2">
    <source>
        <dbReference type="EMBL" id="KAJ8602383.1"/>
    </source>
</evidence>
<sequence>MSTSSDRVLVPIGPQTRYILSTSGRPASVRRYRALLEALGLDLAYIVINSDKPKIDAKDFVAAIRGLRALGGAISKDIKNLVVAELDEVDALALKIGAVNTVARRGDRLVGFNTDALGFAEAVRNGIKGLQVDSAVVYGYGGVTNVVAAVLGDLGISVRVTGRRRAAAKETADRLGVALFDPQTHRPDLFVNAAPVTDAPLDQASNFLQAIQSCTVVFDHELDGSYLKAYCRDHNLKHIPGTAMYWPQMHAQWSIFLEGLLPDDGDLAAMLRAAENVASSSAS</sequence>
<dbReference type="Pfam" id="PF08501">
    <property type="entry name" value="Shikimate_dh_N"/>
    <property type="match status" value="1"/>
</dbReference>
<dbReference type="SUPFAM" id="SSF53223">
    <property type="entry name" value="Aminoacid dehydrogenase-like, N-terminal domain"/>
    <property type="match status" value="1"/>
</dbReference>
<protein>
    <recommendedName>
        <fullName evidence="1">Shikimate dehydrogenase substrate binding N-terminal domain-containing protein</fullName>
    </recommendedName>
</protein>
<dbReference type="EMBL" id="JAQMWT010000381">
    <property type="protein sequence ID" value="KAJ8602383.1"/>
    <property type="molecule type" value="Genomic_DNA"/>
</dbReference>
<dbReference type="SUPFAM" id="SSF51735">
    <property type="entry name" value="NAD(P)-binding Rossmann-fold domains"/>
    <property type="match status" value="1"/>
</dbReference>
<gene>
    <name evidence="2" type="ORF">CTAYLR_004241</name>
</gene>
<evidence type="ECO:0000259" key="1">
    <source>
        <dbReference type="Pfam" id="PF08501"/>
    </source>
</evidence>
<dbReference type="PANTHER" id="PTHR21089">
    <property type="entry name" value="SHIKIMATE DEHYDROGENASE"/>
    <property type="match status" value="1"/>
</dbReference>
<dbReference type="InterPro" id="IPR022893">
    <property type="entry name" value="Shikimate_DH_fam"/>
</dbReference>
<reference evidence="2" key="1">
    <citation type="submission" date="2023-01" db="EMBL/GenBank/DDBJ databases">
        <title>Metagenome sequencing of chrysophaentin producing Chrysophaeum taylorii.</title>
        <authorList>
            <person name="Davison J."/>
            <person name="Bewley C."/>
        </authorList>
    </citation>
    <scope>NUCLEOTIDE SEQUENCE</scope>
    <source>
        <strain evidence="2">NIES-1699</strain>
    </source>
</reference>
<name>A0AAD7XK50_9STRA</name>
<dbReference type="GO" id="GO:0004764">
    <property type="term" value="F:shikimate 3-dehydrogenase (NADP+) activity"/>
    <property type="evidence" value="ECO:0007669"/>
    <property type="project" value="InterPro"/>
</dbReference>
<accession>A0AAD7XK50</accession>
<proteinExistence type="predicted"/>
<evidence type="ECO:0000313" key="3">
    <source>
        <dbReference type="Proteomes" id="UP001230188"/>
    </source>
</evidence>
<dbReference type="InterPro" id="IPR046346">
    <property type="entry name" value="Aminoacid_DH-like_N_sf"/>
</dbReference>
<dbReference type="Gene3D" id="3.40.50.720">
    <property type="entry name" value="NAD(P)-binding Rossmann-like Domain"/>
    <property type="match status" value="1"/>
</dbReference>
<feature type="domain" description="Shikimate dehydrogenase substrate binding N-terminal" evidence="1">
    <location>
        <begin position="30"/>
        <end position="102"/>
    </location>
</feature>
<dbReference type="GO" id="GO:0009423">
    <property type="term" value="P:chorismate biosynthetic process"/>
    <property type="evidence" value="ECO:0007669"/>
    <property type="project" value="TreeGrafter"/>
</dbReference>
<dbReference type="AlphaFoldDB" id="A0AAD7XK50"/>
<dbReference type="Gene3D" id="3.40.50.10860">
    <property type="entry name" value="Leucine Dehydrogenase, chain A, domain 1"/>
    <property type="match status" value="1"/>
</dbReference>
<dbReference type="PANTHER" id="PTHR21089:SF1">
    <property type="entry name" value="BIFUNCTIONAL 3-DEHYDROQUINATE DEHYDRATASE_SHIKIMATE DEHYDROGENASE, CHLOROPLASTIC"/>
    <property type="match status" value="1"/>
</dbReference>
<dbReference type="GO" id="GO:0019632">
    <property type="term" value="P:shikimate metabolic process"/>
    <property type="evidence" value="ECO:0007669"/>
    <property type="project" value="TreeGrafter"/>
</dbReference>
<dbReference type="InterPro" id="IPR013708">
    <property type="entry name" value="Shikimate_DH-bd_N"/>
</dbReference>